<dbReference type="InterPro" id="IPR001650">
    <property type="entry name" value="Helicase_C-like"/>
</dbReference>
<dbReference type="SUPFAM" id="SSF52540">
    <property type="entry name" value="P-loop containing nucleoside triphosphate hydrolases"/>
    <property type="match status" value="1"/>
</dbReference>
<accession>A0A510UPG0</accession>
<organism evidence="7 8">
    <name type="scientific">Aliivibrio fischeri</name>
    <name type="common">Vibrio fischeri</name>
    <dbReference type="NCBI Taxonomy" id="668"/>
    <lineage>
        <taxon>Bacteria</taxon>
        <taxon>Pseudomonadati</taxon>
        <taxon>Pseudomonadota</taxon>
        <taxon>Gammaproteobacteria</taxon>
        <taxon>Vibrionales</taxon>
        <taxon>Vibrionaceae</taxon>
        <taxon>Aliivibrio</taxon>
    </lineage>
</organism>
<dbReference type="PANTHER" id="PTHR43519:SF1">
    <property type="entry name" value="ATP-DEPENDENT RNA HELICASE HRPB"/>
    <property type="match status" value="1"/>
</dbReference>
<dbReference type="GO" id="GO:0003676">
    <property type="term" value="F:nucleic acid binding"/>
    <property type="evidence" value="ECO:0007669"/>
    <property type="project" value="InterPro"/>
</dbReference>
<dbReference type="InterPro" id="IPR007502">
    <property type="entry name" value="Helicase-assoc_dom"/>
</dbReference>
<evidence type="ECO:0000256" key="4">
    <source>
        <dbReference type="ARBA" id="ARBA00022840"/>
    </source>
</evidence>
<keyword evidence="4" id="KW-0067">ATP-binding</keyword>
<evidence type="ECO:0000313" key="8">
    <source>
        <dbReference type="Proteomes" id="UP000321787"/>
    </source>
</evidence>
<dbReference type="Pfam" id="PF00271">
    <property type="entry name" value="Helicase_C"/>
    <property type="match status" value="1"/>
</dbReference>
<evidence type="ECO:0000256" key="3">
    <source>
        <dbReference type="ARBA" id="ARBA00022806"/>
    </source>
</evidence>
<dbReference type="AlphaFoldDB" id="A0A510UPG0"/>
<dbReference type="Proteomes" id="UP000321787">
    <property type="component" value="Unassembled WGS sequence"/>
</dbReference>
<dbReference type="PROSITE" id="PS51194">
    <property type="entry name" value="HELICASE_CTER"/>
    <property type="match status" value="1"/>
</dbReference>
<reference evidence="7 8" key="1">
    <citation type="submission" date="2019-07" db="EMBL/GenBank/DDBJ databases">
        <title>Whole genome shotgun sequence of Aliivibrio fischeri NBRC 101058.</title>
        <authorList>
            <person name="Hosoyama A."/>
            <person name="Uohara A."/>
            <person name="Ohji S."/>
            <person name="Ichikawa N."/>
        </authorList>
    </citation>
    <scope>NUCLEOTIDE SEQUENCE [LARGE SCALE GENOMIC DNA]</scope>
    <source>
        <strain evidence="7 8">NBRC 101058</strain>
    </source>
</reference>
<protein>
    <submittedName>
        <fullName evidence="7">ATP-dependent helicase HrpA</fullName>
    </submittedName>
</protein>
<dbReference type="RefSeq" id="WP_146865579.1">
    <property type="nucleotide sequence ID" value="NZ_BJTZ01000025.1"/>
</dbReference>
<dbReference type="InterPro" id="IPR014001">
    <property type="entry name" value="Helicase_ATP-bd"/>
</dbReference>
<dbReference type="PROSITE" id="PS51192">
    <property type="entry name" value="HELICASE_ATP_BIND_1"/>
    <property type="match status" value="1"/>
</dbReference>
<gene>
    <name evidence="7" type="ORF">AFI02nite_31660</name>
</gene>
<evidence type="ECO:0000259" key="5">
    <source>
        <dbReference type="PROSITE" id="PS51192"/>
    </source>
</evidence>
<name>A0A510UPG0_ALIFS</name>
<keyword evidence="2" id="KW-0378">Hydrolase</keyword>
<dbReference type="Gene3D" id="3.40.50.300">
    <property type="entry name" value="P-loop containing nucleotide triphosphate hydrolases"/>
    <property type="match status" value="2"/>
</dbReference>
<evidence type="ECO:0000259" key="6">
    <source>
        <dbReference type="PROSITE" id="PS51194"/>
    </source>
</evidence>
<sequence>MSLLPINALYDEFSSLVNHKNLVVESETGSGKSTHLPVWAAEHGRVLVVEPRRIACTALADYLSTQREQTVGDDIGYAIKLDAQYTDKSKVVFVTPGIALKWFMEDRLVDFNIVIIDEFHERRWDSDVLLSLLKLHQQHRLILTSATMDSTSLAQYIDADVLQSEGRQYPVTHRYIAAHAQYMPSNKDLDVRILNILMNLSAQNEHGDVLIFLPGKKEIQQCIQVVRSKFQDVLILPLYAGVSDDIRQQVLSPSGQQRFVFSTNVAETSLTIPNITVVIDSGLERRTHQRNGRTTLSLQAISKASVSQRSGRAGRTQAGTAIHMYGEFSPLEKTTPPELQREELVEPMLAAASCDSVLRNMPFLEVLLTASLSNAELKLQAMKALNEQGEITDYGRRLFPLPIDTLFSHMLSVIIGKAEKETIIDLVSALSVSNKLYSISKNQDVLEEFTRWNPKGCDLITLISIVRGHSCEGVIVDKELQSEARKLSIQIRYELGLPDLEVSSRIKREEVLLQLVEKLPELVFVRREKRKEAFGNGKQEVLLGRNSCFPSSYEAALVFDQFSLPGRGSKQTLTIATALAPIDLSLILNSGLAECRSGEVINQDGEFKIIHEYFYANRKLKTEFVAPDNTDNIAVILNQVDNGLLMPQLKEAREKEIAAWKLYCQLNNKEVSSVTFESWFKEQLEALGVSSIDEMELFDETDFVFHGIPEWELQDFLDFYPQKVVLPDLVLSVEYFPRSKRILLHYHKGQRKGDVKRWELPSWSGWKLQYKKASRTVDIK</sequence>
<feature type="domain" description="Helicase C-terminal" evidence="6">
    <location>
        <begin position="192"/>
        <end position="362"/>
    </location>
</feature>
<evidence type="ECO:0000256" key="1">
    <source>
        <dbReference type="ARBA" id="ARBA00022741"/>
    </source>
</evidence>
<dbReference type="GO" id="GO:0005524">
    <property type="term" value="F:ATP binding"/>
    <property type="evidence" value="ECO:0007669"/>
    <property type="project" value="UniProtKB-KW"/>
</dbReference>
<comment type="caution">
    <text evidence="7">The sequence shown here is derived from an EMBL/GenBank/DDBJ whole genome shotgun (WGS) entry which is preliminary data.</text>
</comment>
<proteinExistence type="predicted"/>
<evidence type="ECO:0000313" key="7">
    <source>
        <dbReference type="EMBL" id="GEK15130.1"/>
    </source>
</evidence>
<evidence type="ECO:0000256" key="2">
    <source>
        <dbReference type="ARBA" id="ARBA00022801"/>
    </source>
</evidence>
<dbReference type="CDD" id="cd18791">
    <property type="entry name" value="SF2_C_RHA"/>
    <property type="match status" value="1"/>
</dbReference>
<dbReference type="EMBL" id="BJTZ01000025">
    <property type="protein sequence ID" value="GEK15130.1"/>
    <property type="molecule type" value="Genomic_DNA"/>
</dbReference>
<dbReference type="InterPro" id="IPR027417">
    <property type="entry name" value="P-loop_NTPase"/>
</dbReference>
<dbReference type="Gene3D" id="1.20.120.1080">
    <property type="match status" value="1"/>
</dbReference>
<dbReference type="Pfam" id="PF00270">
    <property type="entry name" value="DEAD"/>
    <property type="match status" value="1"/>
</dbReference>
<dbReference type="GO" id="GO:0016787">
    <property type="term" value="F:hydrolase activity"/>
    <property type="evidence" value="ECO:0007669"/>
    <property type="project" value="UniProtKB-KW"/>
</dbReference>
<dbReference type="SMART" id="SM00847">
    <property type="entry name" value="HA2"/>
    <property type="match status" value="1"/>
</dbReference>
<dbReference type="CDD" id="cd17917">
    <property type="entry name" value="DEXHc_RHA-like"/>
    <property type="match status" value="1"/>
</dbReference>
<feature type="domain" description="Helicase ATP-binding" evidence="5">
    <location>
        <begin position="13"/>
        <end position="166"/>
    </location>
</feature>
<dbReference type="SMART" id="SM00487">
    <property type="entry name" value="DEXDc"/>
    <property type="match status" value="1"/>
</dbReference>
<dbReference type="GO" id="GO:0004386">
    <property type="term" value="F:helicase activity"/>
    <property type="evidence" value="ECO:0007669"/>
    <property type="project" value="UniProtKB-KW"/>
</dbReference>
<dbReference type="InterPro" id="IPR011545">
    <property type="entry name" value="DEAD/DEAH_box_helicase_dom"/>
</dbReference>
<keyword evidence="1" id="KW-0547">Nucleotide-binding</keyword>
<keyword evidence="3 7" id="KW-0347">Helicase</keyword>
<dbReference type="PANTHER" id="PTHR43519">
    <property type="entry name" value="ATP-DEPENDENT RNA HELICASE HRPB"/>
    <property type="match status" value="1"/>
</dbReference>
<dbReference type="SMART" id="SM00490">
    <property type="entry name" value="HELICc"/>
    <property type="match status" value="1"/>
</dbReference>